<dbReference type="Proteomes" id="UP000011131">
    <property type="component" value="Chromosome"/>
</dbReference>
<name>L7U5I0_MYXSD</name>
<dbReference type="AlphaFoldDB" id="L7U5I0"/>
<feature type="compositionally biased region" description="Basic and acidic residues" evidence="1">
    <location>
        <begin position="1"/>
        <end position="13"/>
    </location>
</feature>
<dbReference type="PATRIC" id="fig|1278073.3.peg.1811"/>
<protein>
    <submittedName>
        <fullName evidence="2">Uncharacterized protein</fullName>
    </submittedName>
</protein>
<dbReference type="KEGG" id="msd:MYSTI_01763"/>
<evidence type="ECO:0000313" key="2">
    <source>
        <dbReference type="EMBL" id="AGC43095.1"/>
    </source>
</evidence>
<feature type="region of interest" description="Disordered" evidence="1">
    <location>
        <begin position="1"/>
        <end position="24"/>
    </location>
</feature>
<evidence type="ECO:0000313" key="3">
    <source>
        <dbReference type="Proteomes" id="UP000011131"/>
    </source>
</evidence>
<reference evidence="2 3" key="1">
    <citation type="journal article" date="2013" name="Genome Announc.">
        <title>Complete genome sequence of Myxococcus stipitatus strain DSM 14675, a fruiting myxobacterium.</title>
        <authorList>
            <person name="Huntley S."/>
            <person name="Kneip S."/>
            <person name="Treuner-Lange A."/>
            <person name="Sogaard-Andersen L."/>
        </authorList>
    </citation>
    <scope>NUCLEOTIDE SEQUENCE [LARGE SCALE GENOMIC DNA]</scope>
    <source>
        <strain evidence="3">DSM 14675 / JCM 12634 / Mx s8</strain>
    </source>
</reference>
<organism evidence="2 3">
    <name type="scientific">Myxococcus stipitatus (strain DSM 14675 / JCM 12634 / Mx s8)</name>
    <dbReference type="NCBI Taxonomy" id="1278073"/>
    <lineage>
        <taxon>Bacteria</taxon>
        <taxon>Pseudomonadati</taxon>
        <taxon>Myxococcota</taxon>
        <taxon>Myxococcia</taxon>
        <taxon>Myxococcales</taxon>
        <taxon>Cystobacterineae</taxon>
        <taxon>Myxococcaceae</taxon>
        <taxon>Myxococcus</taxon>
    </lineage>
</organism>
<sequence length="179" mass="20577">METTREAGDDVRTQKQQAHQVLEHPETAAPALRVSSQWLRIWAYPALRGNPRVWLLWNAGRRQDDTFPRVRRVVWAREPGEATAAPRLLVTDADVPHEAWQQLLMEAEGLHMPALHFGKPRIGTDGVSYGVELRNFARHMRFEWWWKPPEGWEELADWVARATRLFETSLEATNPGGGP</sequence>
<gene>
    <name evidence="2" type="ordered locus">MYSTI_01763</name>
</gene>
<keyword evidence="3" id="KW-1185">Reference proteome</keyword>
<evidence type="ECO:0000256" key="1">
    <source>
        <dbReference type="SAM" id="MobiDB-lite"/>
    </source>
</evidence>
<dbReference type="EMBL" id="CP004025">
    <property type="protein sequence ID" value="AGC43095.1"/>
    <property type="molecule type" value="Genomic_DNA"/>
</dbReference>
<dbReference type="HOGENOM" id="CLU_1501936_0_0_7"/>
<proteinExistence type="predicted"/>
<accession>L7U5I0</accession>